<reference evidence="13 14" key="1">
    <citation type="submission" date="2020-03" db="EMBL/GenBank/DDBJ databases">
        <title>Rubrivivax benzoatilyticus JA2 (sequenced after 10 years sub-culturing).</title>
        <authorList>
            <person name="Gupta D."/>
            <person name="Chintalapati S."/>
            <person name="Chintalapati V.R."/>
        </authorList>
    </citation>
    <scope>NUCLEOTIDE SEQUENCE [LARGE SCALE GENOMIC DNA]</scope>
    <source>
        <strain evidence="13 14">JA2-Mal</strain>
    </source>
</reference>
<dbReference type="GO" id="GO:0016301">
    <property type="term" value="F:kinase activity"/>
    <property type="evidence" value="ECO:0007669"/>
    <property type="project" value="UniProtKB-KW"/>
</dbReference>
<feature type="binding site" evidence="11">
    <location>
        <begin position="10"/>
        <end position="15"/>
    </location>
    <ligand>
        <name>ATP</name>
        <dbReference type="ChEBI" id="CHEBI:30616"/>
    </ligand>
</feature>
<evidence type="ECO:0000256" key="11">
    <source>
        <dbReference type="HAMAP-Rule" id="MF_00109"/>
    </source>
</evidence>
<comment type="subunit">
    <text evidence="11">Monomer.</text>
</comment>
<feature type="binding site" evidence="11">
    <location>
        <position position="32"/>
    </location>
    <ligand>
        <name>substrate</name>
    </ligand>
</feature>
<gene>
    <name evidence="11" type="primary">aroK</name>
    <name evidence="13" type="ORF">G7087_01405</name>
</gene>
<dbReference type="PROSITE" id="PS01128">
    <property type="entry name" value="SHIKIMATE_KINASE"/>
    <property type="match status" value="1"/>
</dbReference>
<evidence type="ECO:0000256" key="9">
    <source>
        <dbReference type="ARBA" id="ARBA00023141"/>
    </source>
</evidence>
<feature type="binding site" evidence="11">
    <location>
        <position position="78"/>
    </location>
    <ligand>
        <name>substrate</name>
    </ligand>
</feature>
<name>A0ABX0HTD9_9BURK</name>
<dbReference type="PANTHER" id="PTHR21087:SF16">
    <property type="entry name" value="SHIKIMATE KINASE 1, CHLOROPLASTIC"/>
    <property type="match status" value="1"/>
</dbReference>
<comment type="subcellular location">
    <subcellularLocation>
        <location evidence="11">Cytoplasm</location>
    </subcellularLocation>
</comment>
<comment type="pathway">
    <text evidence="1 11">Metabolic intermediate biosynthesis; chorismate biosynthesis; chorismate from D-erythrose 4-phosphate and phosphoenolpyruvate: step 5/7.</text>
</comment>
<dbReference type="CDD" id="cd00464">
    <property type="entry name" value="SK"/>
    <property type="match status" value="1"/>
</dbReference>
<feature type="binding site" evidence="11">
    <location>
        <position position="116"/>
    </location>
    <ligand>
        <name>ATP</name>
        <dbReference type="ChEBI" id="CHEBI:30616"/>
    </ligand>
</feature>
<evidence type="ECO:0000256" key="2">
    <source>
        <dbReference type="ARBA" id="ARBA00006997"/>
    </source>
</evidence>
<dbReference type="HAMAP" id="MF_00109">
    <property type="entry name" value="Shikimate_kinase"/>
    <property type="match status" value="1"/>
</dbReference>
<keyword evidence="11" id="KW-0479">Metal-binding</keyword>
<comment type="catalytic activity">
    <reaction evidence="10 11">
        <text>shikimate + ATP = 3-phosphoshikimate + ADP + H(+)</text>
        <dbReference type="Rhea" id="RHEA:13121"/>
        <dbReference type="ChEBI" id="CHEBI:15378"/>
        <dbReference type="ChEBI" id="CHEBI:30616"/>
        <dbReference type="ChEBI" id="CHEBI:36208"/>
        <dbReference type="ChEBI" id="CHEBI:145989"/>
        <dbReference type="ChEBI" id="CHEBI:456216"/>
        <dbReference type="EC" id="2.7.1.71"/>
    </reaction>
</comment>
<keyword evidence="9 11" id="KW-0057">Aromatic amino acid biosynthesis</keyword>
<dbReference type="EC" id="2.7.1.71" evidence="3 11"/>
<evidence type="ECO:0000256" key="3">
    <source>
        <dbReference type="ARBA" id="ARBA00012154"/>
    </source>
</evidence>
<proteinExistence type="inferred from homology"/>
<keyword evidence="8 11" id="KW-0067">ATP-binding</keyword>
<protein>
    <recommendedName>
        <fullName evidence="3 11">Shikimate kinase</fullName>
        <shortName evidence="11">SK</shortName>
        <ecNumber evidence="3 11">2.7.1.71</ecNumber>
    </recommendedName>
</protein>
<feature type="binding site" evidence="11">
    <location>
        <position position="135"/>
    </location>
    <ligand>
        <name>substrate</name>
    </ligand>
</feature>
<evidence type="ECO:0000313" key="13">
    <source>
        <dbReference type="EMBL" id="NHK97024.1"/>
    </source>
</evidence>
<dbReference type="SUPFAM" id="SSF52540">
    <property type="entry name" value="P-loop containing nucleoside triphosphate hydrolases"/>
    <property type="match status" value="1"/>
</dbReference>
<evidence type="ECO:0000256" key="7">
    <source>
        <dbReference type="ARBA" id="ARBA00022777"/>
    </source>
</evidence>
<evidence type="ECO:0000256" key="1">
    <source>
        <dbReference type="ARBA" id="ARBA00004842"/>
    </source>
</evidence>
<evidence type="ECO:0000256" key="4">
    <source>
        <dbReference type="ARBA" id="ARBA00022605"/>
    </source>
</evidence>
<dbReference type="Proteomes" id="UP000802098">
    <property type="component" value="Unassembled WGS sequence"/>
</dbReference>
<feature type="region of interest" description="Disordered" evidence="12">
    <location>
        <begin position="175"/>
        <end position="194"/>
    </location>
</feature>
<comment type="function">
    <text evidence="11">Catalyzes the specific phosphorylation of the 3-hydroxyl group of shikimic acid using ATP as a cosubstrate.</text>
</comment>
<dbReference type="InterPro" id="IPR023000">
    <property type="entry name" value="Shikimate_kinase_CS"/>
</dbReference>
<feature type="binding site" evidence="11">
    <location>
        <position position="56"/>
    </location>
    <ligand>
        <name>substrate</name>
    </ligand>
</feature>
<dbReference type="InterPro" id="IPR031322">
    <property type="entry name" value="Shikimate/glucono_kinase"/>
</dbReference>
<keyword evidence="6 11" id="KW-0547">Nucleotide-binding</keyword>
<evidence type="ECO:0000313" key="14">
    <source>
        <dbReference type="Proteomes" id="UP000802098"/>
    </source>
</evidence>
<dbReference type="Gene3D" id="3.40.50.300">
    <property type="entry name" value="P-loop containing nucleotide triphosphate hydrolases"/>
    <property type="match status" value="1"/>
</dbReference>
<comment type="caution">
    <text evidence="11">Lacks conserved residue(s) required for the propagation of feature annotation.</text>
</comment>
<feature type="binding site" evidence="11">
    <location>
        <position position="14"/>
    </location>
    <ligand>
        <name>Mg(2+)</name>
        <dbReference type="ChEBI" id="CHEBI:18420"/>
    </ligand>
</feature>
<evidence type="ECO:0000256" key="5">
    <source>
        <dbReference type="ARBA" id="ARBA00022679"/>
    </source>
</evidence>
<dbReference type="RefSeq" id="WP_009855449.1">
    <property type="nucleotide sequence ID" value="NZ_JAAOCD010000001.1"/>
</dbReference>
<comment type="cofactor">
    <cofactor evidence="11">
        <name>Mg(2+)</name>
        <dbReference type="ChEBI" id="CHEBI:18420"/>
    </cofactor>
    <text evidence="11">Binds 1 Mg(2+) ion per subunit.</text>
</comment>
<evidence type="ECO:0000256" key="10">
    <source>
        <dbReference type="ARBA" id="ARBA00048567"/>
    </source>
</evidence>
<keyword evidence="4 11" id="KW-0028">Amino-acid biosynthesis</keyword>
<comment type="similarity">
    <text evidence="2 11">Belongs to the shikimate kinase family.</text>
</comment>
<keyword evidence="11" id="KW-0460">Magnesium</keyword>
<keyword evidence="5 11" id="KW-0808">Transferase</keyword>
<keyword evidence="11" id="KW-0963">Cytoplasm</keyword>
<evidence type="ECO:0000256" key="8">
    <source>
        <dbReference type="ARBA" id="ARBA00022840"/>
    </source>
</evidence>
<accession>A0ABX0HTD9</accession>
<evidence type="ECO:0000256" key="6">
    <source>
        <dbReference type="ARBA" id="ARBA00022741"/>
    </source>
</evidence>
<dbReference type="PRINTS" id="PR01100">
    <property type="entry name" value="SHIKIMTKNASE"/>
</dbReference>
<organism evidence="13 14">
    <name type="scientific">Rubrivivax benzoatilyticus</name>
    <dbReference type="NCBI Taxonomy" id="316997"/>
    <lineage>
        <taxon>Bacteria</taxon>
        <taxon>Pseudomonadati</taxon>
        <taxon>Pseudomonadota</taxon>
        <taxon>Betaproteobacteria</taxon>
        <taxon>Burkholderiales</taxon>
        <taxon>Sphaerotilaceae</taxon>
        <taxon>Rubrivivax</taxon>
    </lineage>
</organism>
<evidence type="ECO:0000256" key="12">
    <source>
        <dbReference type="SAM" id="MobiDB-lite"/>
    </source>
</evidence>
<dbReference type="EMBL" id="JAAOCD010000001">
    <property type="protein sequence ID" value="NHK97024.1"/>
    <property type="molecule type" value="Genomic_DNA"/>
</dbReference>
<comment type="caution">
    <text evidence="13">The sequence shown here is derived from an EMBL/GenBank/DDBJ whole genome shotgun (WGS) entry which is preliminary data.</text>
</comment>
<keyword evidence="14" id="KW-1185">Reference proteome</keyword>
<dbReference type="InterPro" id="IPR000623">
    <property type="entry name" value="Shikimate_kinase/TSH1"/>
</dbReference>
<dbReference type="Pfam" id="PF01202">
    <property type="entry name" value="SKI"/>
    <property type="match status" value="1"/>
</dbReference>
<dbReference type="InterPro" id="IPR027417">
    <property type="entry name" value="P-loop_NTPase"/>
</dbReference>
<sequence>MILSLVGMPGSGKSTVGRHLARQLGLRFVDSDAEIERSLGISIRDYFAAHGEEAFRDLEQRTIDELTRQPGCVLATGGGAVLRPANREALHSRTQVFYLRSTPEELFRRLRHDTTRPLLQVGDPQRRLRELFRDRDPLYRRCAHFVVETTRPSVPSLIGMVLMQLELAGLVDPGRVPSPIDHPPAEASSAADRH</sequence>
<keyword evidence="7 11" id="KW-0418">Kinase</keyword>
<dbReference type="PANTHER" id="PTHR21087">
    <property type="entry name" value="SHIKIMATE KINASE"/>
    <property type="match status" value="1"/>
</dbReference>